<feature type="domain" description="N-acetyltransferase" evidence="2">
    <location>
        <begin position="9"/>
        <end position="151"/>
    </location>
</feature>
<organism evidence="3 4">
    <name type="scientific">Pseudomonas cedrina subsp. cedrina</name>
    <dbReference type="NCBI Taxonomy" id="76762"/>
    <lineage>
        <taxon>Bacteria</taxon>
        <taxon>Pseudomonadati</taxon>
        <taxon>Pseudomonadota</taxon>
        <taxon>Gammaproteobacteria</taxon>
        <taxon>Pseudomonadales</taxon>
        <taxon>Pseudomonadaceae</taxon>
        <taxon>Pseudomonas</taxon>
    </lineage>
</organism>
<dbReference type="CDD" id="cd04301">
    <property type="entry name" value="NAT_SF"/>
    <property type="match status" value="1"/>
</dbReference>
<dbReference type="InterPro" id="IPR016181">
    <property type="entry name" value="Acyl_CoA_acyltransferase"/>
</dbReference>
<proteinExistence type="predicted"/>
<name>A0A1V2KE38_PSECE</name>
<evidence type="ECO:0000313" key="3">
    <source>
        <dbReference type="EMBL" id="ONH55774.1"/>
    </source>
</evidence>
<sequence>MDATTCADFSIHKLSDLPEQIRELEAQAVAEGFRFVTRLIKEWEERSNQFDQPGECLLGVYCRGQLIAIGGVSRDPNMGPAVGRLRRIYVAPPIRGRKVGKALVQALLEYAAPSFQVVRLSTDTPGAAAFYRCCGFIQVSEGNATHAKSLTPSNKK</sequence>
<keyword evidence="1 3" id="KW-0808">Transferase</keyword>
<reference evidence="3 4" key="1">
    <citation type="submission" date="2016-10" db="EMBL/GenBank/DDBJ databases">
        <title>Pseudomonas lactis sp. nov. and Pseudomonas paralactis sp. nov., isolated from bovine raw milk.</title>
        <authorList>
            <person name="Von Neubeck M."/>
            <person name="Huptas C."/>
            <person name="Glueck C."/>
            <person name="Krewinkel M."/>
            <person name="Stoeckel M."/>
            <person name="Stressler T."/>
            <person name="Fischer L."/>
            <person name="Hinrichs J."/>
            <person name="Scherer S."/>
            <person name="Wenning M."/>
        </authorList>
    </citation>
    <scope>NUCLEOTIDE SEQUENCE [LARGE SCALE GENOMIC DNA]</scope>
    <source>
        <strain evidence="3 4">DSM 17516</strain>
    </source>
</reference>
<dbReference type="PANTHER" id="PTHR13947">
    <property type="entry name" value="GNAT FAMILY N-ACETYLTRANSFERASE"/>
    <property type="match status" value="1"/>
</dbReference>
<dbReference type="Gene3D" id="3.40.630.30">
    <property type="match status" value="1"/>
</dbReference>
<evidence type="ECO:0000313" key="4">
    <source>
        <dbReference type="Proteomes" id="UP000189295"/>
    </source>
</evidence>
<protein>
    <submittedName>
        <fullName evidence="3">GNAT family N-acetyltransferase</fullName>
    </submittedName>
</protein>
<dbReference type="GO" id="GO:0008080">
    <property type="term" value="F:N-acetyltransferase activity"/>
    <property type="evidence" value="ECO:0007669"/>
    <property type="project" value="InterPro"/>
</dbReference>
<dbReference type="AlphaFoldDB" id="A0A1V2KE38"/>
<dbReference type="Proteomes" id="UP000189295">
    <property type="component" value="Unassembled WGS sequence"/>
</dbReference>
<dbReference type="PANTHER" id="PTHR13947:SF37">
    <property type="entry name" value="LD18367P"/>
    <property type="match status" value="1"/>
</dbReference>
<dbReference type="SUPFAM" id="SSF55729">
    <property type="entry name" value="Acyl-CoA N-acyltransferases (Nat)"/>
    <property type="match status" value="1"/>
</dbReference>
<dbReference type="RefSeq" id="WP_076950690.1">
    <property type="nucleotide sequence ID" value="NZ_MNPW01000003.1"/>
</dbReference>
<gene>
    <name evidence="3" type="ORF">BLL36_06575</name>
</gene>
<comment type="caution">
    <text evidence="3">The sequence shown here is derived from an EMBL/GenBank/DDBJ whole genome shotgun (WGS) entry which is preliminary data.</text>
</comment>
<dbReference type="OrthoDB" id="9815041at2"/>
<dbReference type="EMBL" id="MNPW01000003">
    <property type="protein sequence ID" value="ONH55774.1"/>
    <property type="molecule type" value="Genomic_DNA"/>
</dbReference>
<dbReference type="InterPro" id="IPR050769">
    <property type="entry name" value="NAT_camello-type"/>
</dbReference>
<dbReference type="Pfam" id="PF00583">
    <property type="entry name" value="Acetyltransf_1"/>
    <property type="match status" value="1"/>
</dbReference>
<evidence type="ECO:0000259" key="2">
    <source>
        <dbReference type="PROSITE" id="PS51186"/>
    </source>
</evidence>
<accession>A0A1V2KE38</accession>
<dbReference type="PROSITE" id="PS51186">
    <property type="entry name" value="GNAT"/>
    <property type="match status" value="1"/>
</dbReference>
<dbReference type="InterPro" id="IPR000182">
    <property type="entry name" value="GNAT_dom"/>
</dbReference>
<evidence type="ECO:0000256" key="1">
    <source>
        <dbReference type="ARBA" id="ARBA00022679"/>
    </source>
</evidence>